<dbReference type="HOGENOM" id="CLU_012184_8_1_1"/>
<dbReference type="GO" id="GO:0005615">
    <property type="term" value="C:extracellular space"/>
    <property type="evidence" value="ECO:0000318"/>
    <property type="project" value="GO_Central"/>
</dbReference>
<dbReference type="STRING" id="13333.W1P145"/>
<evidence type="ECO:0000259" key="3">
    <source>
        <dbReference type="SMART" id="SM00645"/>
    </source>
</evidence>
<evidence type="ECO:0000313" key="4">
    <source>
        <dbReference type="EMBL" id="ERN01648.1"/>
    </source>
</evidence>
<dbReference type="GO" id="GO:0005764">
    <property type="term" value="C:lysosome"/>
    <property type="evidence" value="ECO:0000318"/>
    <property type="project" value="GO_Central"/>
</dbReference>
<protein>
    <recommendedName>
        <fullName evidence="3">Peptidase C1A papain C-terminal domain-containing protein</fullName>
    </recommendedName>
</protein>
<dbReference type="PROSITE" id="PS00640">
    <property type="entry name" value="THIOL_PROTEASE_ASN"/>
    <property type="match status" value="1"/>
</dbReference>
<dbReference type="InterPro" id="IPR013128">
    <property type="entry name" value="Peptidase_C1A"/>
</dbReference>
<evidence type="ECO:0000313" key="5">
    <source>
        <dbReference type="Proteomes" id="UP000017836"/>
    </source>
</evidence>
<evidence type="ECO:0000256" key="1">
    <source>
        <dbReference type="ARBA" id="ARBA00008455"/>
    </source>
</evidence>
<dbReference type="FunFam" id="3.90.70.10:FF:000332">
    <property type="entry name" value="Cathepsin L1"/>
    <property type="match status" value="1"/>
</dbReference>
<gene>
    <name evidence="4" type="ORF">AMTR_s00090p00106390</name>
</gene>
<dbReference type="InterPro" id="IPR000668">
    <property type="entry name" value="Peptidase_C1A_C"/>
</dbReference>
<dbReference type="GO" id="GO:0004197">
    <property type="term" value="F:cysteine-type endopeptidase activity"/>
    <property type="evidence" value="ECO:0000318"/>
    <property type="project" value="GO_Central"/>
</dbReference>
<dbReference type="OMA" id="GECEINE"/>
<dbReference type="SUPFAM" id="SSF54001">
    <property type="entry name" value="Cysteine proteinases"/>
    <property type="match status" value="1"/>
</dbReference>
<sequence length="200" mass="21684">MELGSCWAFGAVAAVESITQIRTGKLVSLSEQELVDCVNTTRSQGCKGGFKEDGFQSIVDNCGLSTEAEYPYRGVSRTCNTEEPSTWVAKIKGYRYIPPNNENALLKAVANHPVAVSIDAGSKAFGFYSEGVFTGECGTNLDHEVLIVGYGITEDGLKYWLVKNSWSTEWGERGYIRMQRDVAAPEGICGIAMAASYPIA</sequence>
<dbReference type="Proteomes" id="UP000017836">
    <property type="component" value="Unassembled WGS sequence"/>
</dbReference>
<dbReference type="InterPro" id="IPR025661">
    <property type="entry name" value="Pept_asp_AS"/>
</dbReference>
<dbReference type="PANTHER" id="PTHR12411">
    <property type="entry name" value="CYSTEINE PROTEASE FAMILY C1-RELATED"/>
    <property type="match status" value="1"/>
</dbReference>
<comment type="similarity">
    <text evidence="1">Belongs to the peptidase C1 family.</text>
</comment>
<reference evidence="5" key="1">
    <citation type="journal article" date="2013" name="Science">
        <title>The Amborella genome and the evolution of flowering plants.</title>
        <authorList>
            <consortium name="Amborella Genome Project"/>
        </authorList>
    </citation>
    <scope>NUCLEOTIDE SEQUENCE [LARGE SCALE GENOMIC DNA]</scope>
</reference>
<keyword evidence="2" id="KW-1015">Disulfide bond</keyword>
<name>W1P145_AMBTC</name>
<dbReference type="InterPro" id="IPR039417">
    <property type="entry name" value="Peptidase_C1A_papain-like"/>
</dbReference>
<dbReference type="EMBL" id="KI394757">
    <property type="protein sequence ID" value="ERN01648.1"/>
    <property type="molecule type" value="Genomic_DNA"/>
</dbReference>
<dbReference type="CDD" id="cd02248">
    <property type="entry name" value="Peptidase_C1A"/>
    <property type="match status" value="1"/>
</dbReference>
<dbReference type="Gramene" id="ERN01648">
    <property type="protein sequence ID" value="ERN01648"/>
    <property type="gene ID" value="AMTR_s00090p00106390"/>
</dbReference>
<dbReference type="SMART" id="SM00645">
    <property type="entry name" value="Pept_C1"/>
    <property type="match status" value="1"/>
</dbReference>
<organism evidence="4 5">
    <name type="scientific">Amborella trichopoda</name>
    <dbReference type="NCBI Taxonomy" id="13333"/>
    <lineage>
        <taxon>Eukaryota</taxon>
        <taxon>Viridiplantae</taxon>
        <taxon>Streptophyta</taxon>
        <taxon>Embryophyta</taxon>
        <taxon>Tracheophyta</taxon>
        <taxon>Spermatophyta</taxon>
        <taxon>Magnoliopsida</taxon>
        <taxon>Amborellales</taxon>
        <taxon>Amborellaceae</taxon>
        <taxon>Amborella</taxon>
    </lineage>
</organism>
<proteinExistence type="inferred from homology"/>
<feature type="domain" description="Peptidase C1A papain C-terminal" evidence="3">
    <location>
        <begin position="2"/>
        <end position="199"/>
    </location>
</feature>
<keyword evidence="5" id="KW-1185">Reference proteome</keyword>
<accession>W1P145</accession>
<dbReference type="GO" id="GO:0051603">
    <property type="term" value="P:proteolysis involved in protein catabolic process"/>
    <property type="evidence" value="ECO:0000318"/>
    <property type="project" value="GO_Central"/>
</dbReference>
<dbReference type="AlphaFoldDB" id="W1P145"/>
<dbReference type="Gene3D" id="3.90.70.10">
    <property type="entry name" value="Cysteine proteinases"/>
    <property type="match status" value="1"/>
</dbReference>
<dbReference type="Pfam" id="PF00112">
    <property type="entry name" value="Peptidase_C1"/>
    <property type="match status" value="1"/>
</dbReference>
<dbReference type="eggNOG" id="KOG1543">
    <property type="taxonomic scope" value="Eukaryota"/>
</dbReference>
<dbReference type="PROSITE" id="PS00639">
    <property type="entry name" value="THIOL_PROTEASE_HIS"/>
    <property type="match status" value="1"/>
</dbReference>
<dbReference type="InterPro" id="IPR038765">
    <property type="entry name" value="Papain-like_cys_pep_sf"/>
</dbReference>
<evidence type="ECO:0000256" key="2">
    <source>
        <dbReference type="ARBA" id="ARBA00023157"/>
    </source>
</evidence>
<dbReference type="InterPro" id="IPR025660">
    <property type="entry name" value="Pept_his_AS"/>
</dbReference>